<evidence type="ECO:0000313" key="1">
    <source>
        <dbReference type="EMBL" id="KIK46786.1"/>
    </source>
</evidence>
<accession>A0A0D0AYJ6</accession>
<organism evidence="1 2">
    <name type="scientific">Suillus luteus UH-Slu-Lm8-n1</name>
    <dbReference type="NCBI Taxonomy" id="930992"/>
    <lineage>
        <taxon>Eukaryota</taxon>
        <taxon>Fungi</taxon>
        <taxon>Dikarya</taxon>
        <taxon>Basidiomycota</taxon>
        <taxon>Agaricomycotina</taxon>
        <taxon>Agaricomycetes</taxon>
        <taxon>Agaricomycetidae</taxon>
        <taxon>Boletales</taxon>
        <taxon>Suillineae</taxon>
        <taxon>Suillaceae</taxon>
        <taxon>Suillus</taxon>
    </lineage>
</organism>
<gene>
    <name evidence="1" type="ORF">CY34DRAFT_370366</name>
</gene>
<dbReference type="Proteomes" id="UP000054485">
    <property type="component" value="Unassembled WGS sequence"/>
</dbReference>
<keyword evidence="2" id="KW-1185">Reference proteome</keyword>
<reference evidence="1 2" key="1">
    <citation type="submission" date="2014-04" db="EMBL/GenBank/DDBJ databases">
        <authorList>
            <consortium name="DOE Joint Genome Institute"/>
            <person name="Kuo A."/>
            <person name="Ruytinx J."/>
            <person name="Rineau F."/>
            <person name="Colpaert J."/>
            <person name="Kohler A."/>
            <person name="Nagy L.G."/>
            <person name="Floudas D."/>
            <person name="Copeland A."/>
            <person name="Barry K.W."/>
            <person name="Cichocki N."/>
            <person name="Veneault-Fourrey C."/>
            <person name="LaButti K."/>
            <person name="Lindquist E.A."/>
            <person name="Lipzen A."/>
            <person name="Lundell T."/>
            <person name="Morin E."/>
            <person name="Murat C."/>
            <person name="Sun H."/>
            <person name="Tunlid A."/>
            <person name="Henrissat B."/>
            <person name="Grigoriev I.V."/>
            <person name="Hibbett D.S."/>
            <person name="Martin F."/>
            <person name="Nordberg H.P."/>
            <person name="Cantor M.N."/>
            <person name="Hua S.X."/>
        </authorList>
    </citation>
    <scope>NUCLEOTIDE SEQUENCE [LARGE SCALE GENOMIC DNA]</scope>
    <source>
        <strain evidence="1 2">UH-Slu-Lm8-n1</strain>
    </source>
</reference>
<reference evidence="2" key="2">
    <citation type="submission" date="2015-01" db="EMBL/GenBank/DDBJ databases">
        <title>Evolutionary Origins and Diversification of the Mycorrhizal Mutualists.</title>
        <authorList>
            <consortium name="DOE Joint Genome Institute"/>
            <consortium name="Mycorrhizal Genomics Consortium"/>
            <person name="Kohler A."/>
            <person name="Kuo A."/>
            <person name="Nagy L.G."/>
            <person name="Floudas D."/>
            <person name="Copeland A."/>
            <person name="Barry K.W."/>
            <person name="Cichocki N."/>
            <person name="Veneault-Fourrey C."/>
            <person name="LaButti K."/>
            <person name="Lindquist E.A."/>
            <person name="Lipzen A."/>
            <person name="Lundell T."/>
            <person name="Morin E."/>
            <person name="Murat C."/>
            <person name="Riley R."/>
            <person name="Ohm R."/>
            <person name="Sun H."/>
            <person name="Tunlid A."/>
            <person name="Henrissat B."/>
            <person name="Grigoriev I.V."/>
            <person name="Hibbett D.S."/>
            <person name="Martin F."/>
        </authorList>
    </citation>
    <scope>NUCLEOTIDE SEQUENCE [LARGE SCALE GENOMIC DNA]</scope>
    <source>
        <strain evidence="2">UH-Slu-Lm8-n1</strain>
    </source>
</reference>
<dbReference type="HOGENOM" id="CLU_1511577_0_0_1"/>
<dbReference type="InParanoid" id="A0A0D0AYJ6"/>
<sequence length="178" mass="20388">MGQSIIYLSQKYPKSRITSLSNSQKSYIDAIAKESGLSNVEFCSMSRTDAYLRQTHCEWIITAGPTEFKSIALTALCSSKWQCLLATFSWFVFSIVLSSSISHLYPSRQTFSQIWSSSEGQNYSVHSKHGSRNRVMMLKPASKKPRQTVRKAFYRLLFRVFYMTCPELFALYGGEERV</sequence>
<dbReference type="AlphaFoldDB" id="A0A0D0AYJ6"/>
<name>A0A0D0AYJ6_9AGAM</name>
<dbReference type="OrthoDB" id="506498at2759"/>
<protein>
    <submittedName>
        <fullName evidence="1">Uncharacterized protein</fullName>
    </submittedName>
</protein>
<proteinExistence type="predicted"/>
<dbReference type="EMBL" id="KN835155">
    <property type="protein sequence ID" value="KIK46786.1"/>
    <property type="molecule type" value="Genomic_DNA"/>
</dbReference>
<evidence type="ECO:0000313" key="2">
    <source>
        <dbReference type="Proteomes" id="UP000054485"/>
    </source>
</evidence>